<dbReference type="EMBL" id="LXQA010144834">
    <property type="protein sequence ID" value="MCI25013.1"/>
    <property type="molecule type" value="Genomic_DNA"/>
</dbReference>
<comment type="caution">
    <text evidence="1">The sequence shown here is derived from an EMBL/GenBank/DDBJ whole genome shotgun (WGS) entry which is preliminary data.</text>
</comment>
<feature type="non-terminal residue" evidence="1">
    <location>
        <position position="1"/>
    </location>
</feature>
<dbReference type="AlphaFoldDB" id="A0A392QKR6"/>
<organism evidence="1 2">
    <name type="scientific">Trifolium medium</name>
    <dbReference type="NCBI Taxonomy" id="97028"/>
    <lineage>
        <taxon>Eukaryota</taxon>
        <taxon>Viridiplantae</taxon>
        <taxon>Streptophyta</taxon>
        <taxon>Embryophyta</taxon>
        <taxon>Tracheophyta</taxon>
        <taxon>Spermatophyta</taxon>
        <taxon>Magnoliopsida</taxon>
        <taxon>eudicotyledons</taxon>
        <taxon>Gunneridae</taxon>
        <taxon>Pentapetalae</taxon>
        <taxon>rosids</taxon>
        <taxon>fabids</taxon>
        <taxon>Fabales</taxon>
        <taxon>Fabaceae</taxon>
        <taxon>Papilionoideae</taxon>
        <taxon>50 kb inversion clade</taxon>
        <taxon>NPAAA clade</taxon>
        <taxon>Hologalegina</taxon>
        <taxon>IRL clade</taxon>
        <taxon>Trifolieae</taxon>
        <taxon>Trifolium</taxon>
    </lineage>
</organism>
<proteinExistence type="predicted"/>
<name>A0A392QKR6_9FABA</name>
<protein>
    <submittedName>
        <fullName evidence="1">Uncharacterized protein</fullName>
    </submittedName>
</protein>
<sequence length="77" mass="8880">RRKGNARHPGRTPFIMRILESRIPRPLEKPPKLEIYDETTGPDEHQEHIDTILDYYQAQGPIQCKLIVLTLKGSAMT</sequence>
<dbReference type="Proteomes" id="UP000265520">
    <property type="component" value="Unassembled WGS sequence"/>
</dbReference>
<accession>A0A392QKR6</accession>
<keyword evidence="2" id="KW-1185">Reference proteome</keyword>
<evidence type="ECO:0000313" key="2">
    <source>
        <dbReference type="Proteomes" id="UP000265520"/>
    </source>
</evidence>
<evidence type="ECO:0000313" key="1">
    <source>
        <dbReference type="EMBL" id="MCI25013.1"/>
    </source>
</evidence>
<reference evidence="1 2" key="1">
    <citation type="journal article" date="2018" name="Front. Plant Sci.">
        <title>Red Clover (Trifolium pratense) and Zigzag Clover (T. medium) - A Picture of Genomic Similarities and Differences.</title>
        <authorList>
            <person name="Dluhosova J."/>
            <person name="Istvanek J."/>
            <person name="Nedelnik J."/>
            <person name="Repkova J."/>
        </authorList>
    </citation>
    <scope>NUCLEOTIDE SEQUENCE [LARGE SCALE GENOMIC DNA]</scope>
    <source>
        <strain evidence="2">cv. 10/8</strain>
        <tissue evidence="1">Leaf</tissue>
    </source>
</reference>